<protein>
    <submittedName>
        <fullName evidence="2">FkbM family methyltransferase</fullName>
    </submittedName>
</protein>
<sequence length="304" mass="33305">MVPARLLRACVRHGPAWWPTARAAEVLDKRLMHHPITSIARTRYGARIPVTTSDLIQRYLYMFGTWEPNLTAWICGQLRPGDDFIDVGANVGHFSLLAASLIGPSGRVVAIEASPRLAATLVQTATANGYKNVRVVSSAVSAAAGELTFYIKDRNNLGGTTSIRPRKQPPAAFSAPTASLPDLLSATELENARIIKIDVEGSEADVMDGLSPHLHRLRPDAELAIEISPKRLARQGRTPRDVTAPMHAAGFRRYRIDNSYAPRSYAERQVTPPHPWPHPITEMSDLIFSRSHHSASPSGPHATR</sequence>
<organism evidence="2 3">
    <name type="scientific">Asanoa ferruginea</name>
    <dbReference type="NCBI Taxonomy" id="53367"/>
    <lineage>
        <taxon>Bacteria</taxon>
        <taxon>Bacillati</taxon>
        <taxon>Actinomycetota</taxon>
        <taxon>Actinomycetes</taxon>
        <taxon>Micromonosporales</taxon>
        <taxon>Micromonosporaceae</taxon>
        <taxon>Asanoa</taxon>
    </lineage>
</organism>
<comment type="caution">
    <text evidence="2">The sequence shown here is derived from an EMBL/GenBank/DDBJ whole genome shotgun (WGS) entry which is preliminary data.</text>
</comment>
<dbReference type="EMBL" id="QUMQ01000001">
    <property type="protein sequence ID" value="REG00952.1"/>
    <property type="molecule type" value="Genomic_DNA"/>
</dbReference>
<name>A0A3D9ZUS9_9ACTN</name>
<dbReference type="AlphaFoldDB" id="A0A3D9ZUS9"/>
<dbReference type="Gene3D" id="3.40.50.150">
    <property type="entry name" value="Vaccinia Virus protein VP39"/>
    <property type="match status" value="1"/>
</dbReference>
<reference evidence="2 3" key="1">
    <citation type="submission" date="2018-08" db="EMBL/GenBank/DDBJ databases">
        <title>Sequencing the genomes of 1000 actinobacteria strains.</title>
        <authorList>
            <person name="Klenk H.-P."/>
        </authorList>
    </citation>
    <scope>NUCLEOTIDE SEQUENCE [LARGE SCALE GENOMIC DNA]</scope>
    <source>
        <strain evidence="2 3">DSM 44099</strain>
    </source>
</reference>
<gene>
    <name evidence="2" type="ORF">DFJ67_7023</name>
</gene>
<dbReference type="Proteomes" id="UP000256913">
    <property type="component" value="Unassembled WGS sequence"/>
</dbReference>
<dbReference type="GO" id="GO:0008168">
    <property type="term" value="F:methyltransferase activity"/>
    <property type="evidence" value="ECO:0007669"/>
    <property type="project" value="UniProtKB-KW"/>
</dbReference>
<evidence type="ECO:0000313" key="2">
    <source>
        <dbReference type="EMBL" id="REG00952.1"/>
    </source>
</evidence>
<dbReference type="PANTHER" id="PTHR34203:SF15">
    <property type="entry name" value="SLL1173 PROTEIN"/>
    <property type="match status" value="1"/>
</dbReference>
<proteinExistence type="predicted"/>
<dbReference type="GO" id="GO:0032259">
    <property type="term" value="P:methylation"/>
    <property type="evidence" value="ECO:0007669"/>
    <property type="project" value="UniProtKB-KW"/>
</dbReference>
<evidence type="ECO:0000259" key="1">
    <source>
        <dbReference type="Pfam" id="PF05050"/>
    </source>
</evidence>
<dbReference type="InterPro" id="IPR006342">
    <property type="entry name" value="FkbM_mtfrase"/>
</dbReference>
<dbReference type="InterPro" id="IPR052514">
    <property type="entry name" value="SAM-dependent_MTase"/>
</dbReference>
<feature type="domain" description="Methyltransferase FkbM" evidence="1">
    <location>
        <begin position="86"/>
        <end position="252"/>
    </location>
</feature>
<keyword evidence="2" id="KW-0489">Methyltransferase</keyword>
<evidence type="ECO:0000313" key="3">
    <source>
        <dbReference type="Proteomes" id="UP000256913"/>
    </source>
</evidence>
<dbReference type="Pfam" id="PF05050">
    <property type="entry name" value="Methyltransf_21"/>
    <property type="match status" value="1"/>
</dbReference>
<dbReference type="NCBIfam" id="TIGR01444">
    <property type="entry name" value="fkbM_fam"/>
    <property type="match status" value="1"/>
</dbReference>
<accession>A0A3D9ZUS9</accession>
<dbReference type="SUPFAM" id="SSF53335">
    <property type="entry name" value="S-adenosyl-L-methionine-dependent methyltransferases"/>
    <property type="match status" value="1"/>
</dbReference>
<keyword evidence="2" id="KW-0808">Transferase</keyword>
<dbReference type="PANTHER" id="PTHR34203">
    <property type="entry name" value="METHYLTRANSFERASE, FKBM FAMILY PROTEIN"/>
    <property type="match status" value="1"/>
</dbReference>
<dbReference type="InterPro" id="IPR029063">
    <property type="entry name" value="SAM-dependent_MTases_sf"/>
</dbReference>
<keyword evidence="3" id="KW-1185">Reference proteome</keyword>
<dbReference type="CDD" id="cd02440">
    <property type="entry name" value="AdoMet_MTases"/>
    <property type="match status" value="1"/>
</dbReference>